<keyword evidence="3" id="KW-1185">Reference proteome</keyword>
<feature type="transmembrane region" description="Helical" evidence="1">
    <location>
        <begin position="46"/>
        <end position="73"/>
    </location>
</feature>
<sequence>MFPIFYISLKMVLNLQESFMIFQRRQRYLKNFALIKQNSIKNKGGLLLAWCHFFFPFSCFDHIYLFTIFLLPYDPILFFSIN</sequence>
<gene>
    <name evidence="2" type="ORF">GIB67_017931</name>
</gene>
<evidence type="ECO:0000256" key="1">
    <source>
        <dbReference type="SAM" id="Phobius"/>
    </source>
</evidence>
<name>A0A7J7NDY9_9MAGN</name>
<evidence type="ECO:0000313" key="3">
    <source>
        <dbReference type="Proteomes" id="UP000541444"/>
    </source>
</evidence>
<accession>A0A7J7NDY9</accession>
<dbReference type="EMBL" id="JACGCM010000853">
    <property type="protein sequence ID" value="KAF6165449.1"/>
    <property type="molecule type" value="Genomic_DNA"/>
</dbReference>
<evidence type="ECO:0000313" key="2">
    <source>
        <dbReference type="EMBL" id="KAF6165449.1"/>
    </source>
</evidence>
<keyword evidence="1" id="KW-0472">Membrane</keyword>
<keyword evidence="1" id="KW-0812">Transmembrane</keyword>
<organism evidence="2 3">
    <name type="scientific">Kingdonia uniflora</name>
    <dbReference type="NCBI Taxonomy" id="39325"/>
    <lineage>
        <taxon>Eukaryota</taxon>
        <taxon>Viridiplantae</taxon>
        <taxon>Streptophyta</taxon>
        <taxon>Embryophyta</taxon>
        <taxon>Tracheophyta</taxon>
        <taxon>Spermatophyta</taxon>
        <taxon>Magnoliopsida</taxon>
        <taxon>Ranunculales</taxon>
        <taxon>Circaeasteraceae</taxon>
        <taxon>Kingdonia</taxon>
    </lineage>
</organism>
<dbReference type="AlphaFoldDB" id="A0A7J7NDY9"/>
<comment type="caution">
    <text evidence="2">The sequence shown here is derived from an EMBL/GenBank/DDBJ whole genome shotgun (WGS) entry which is preliminary data.</text>
</comment>
<reference evidence="2 3" key="1">
    <citation type="journal article" date="2020" name="IScience">
        <title>Genome Sequencing of the Endangered Kingdonia uniflora (Circaeasteraceae, Ranunculales) Reveals Potential Mechanisms of Evolutionary Specialization.</title>
        <authorList>
            <person name="Sun Y."/>
            <person name="Deng T."/>
            <person name="Zhang A."/>
            <person name="Moore M.J."/>
            <person name="Landis J.B."/>
            <person name="Lin N."/>
            <person name="Zhang H."/>
            <person name="Zhang X."/>
            <person name="Huang J."/>
            <person name="Zhang X."/>
            <person name="Sun H."/>
            <person name="Wang H."/>
        </authorList>
    </citation>
    <scope>NUCLEOTIDE SEQUENCE [LARGE SCALE GENOMIC DNA]</scope>
    <source>
        <strain evidence="2">TB1705</strain>
        <tissue evidence="2">Leaf</tissue>
    </source>
</reference>
<protein>
    <submittedName>
        <fullName evidence="2">Uncharacterized protein</fullName>
    </submittedName>
</protein>
<dbReference type="Proteomes" id="UP000541444">
    <property type="component" value="Unassembled WGS sequence"/>
</dbReference>
<proteinExistence type="predicted"/>
<keyword evidence="1" id="KW-1133">Transmembrane helix</keyword>